<keyword evidence="5" id="KW-0862">Zinc</keyword>
<feature type="zinc finger region" description="FLZ-type" evidence="6">
    <location>
        <begin position="108"/>
        <end position="152"/>
    </location>
</feature>
<proteinExistence type="inferred from homology"/>
<accession>A0AAV1RHB5</accession>
<feature type="compositionally biased region" description="Basic residues" evidence="7">
    <location>
        <begin position="1"/>
        <end position="11"/>
    </location>
</feature>
<evidence type="ECO:0000256" key="2">
    <source>
        <dbReference type="ARBA" id="ARBA00009374"/>
    </source>
</evidence>
<evidence type="ECO:0000259" key="8">
    <source>
        <dbReference type="PROSITE" id="PS51795"/>
    </source>
</evidence>
<comment type="subcellular location">
    <subcellularLocation>
        <location evidence="1">Cytoplasm</location>
    </subcellularLocation>
</comment>
<feature type="domain" description="FLZ-type" evidence="8">
    <location>
        <begin position="108"/>
        <end position="152"/>
    </location>
</feature>
<dbReference type="Proteomes" id="UP001314170">
    <property type="component" value="Unassembled WGS sequence"/>
</dbReference>
<dbReference type="AlphaFoldDB" id="A0AAV1RHB5"/>
<gene>
    <name evidence="9" type="ORF">DCAF_LOCUS9983</name>
</gene>
<protein>
    <recommendedName>
        <fullName evidence="8">FLZ-type domain-containing protein</fullName>
    </recommendedName>
</protein>
<reference evidence="9 10" key="1">
    <citation type="submission" date="2024-01" db="EMBL/GenBank/DDBJ databases">
        <authorList>
            <person name="Waweru B."/>
        </authorList>
    </citation>
    <scope>NUCLEOTIDE SEQUENCE [LARGE SCALE GENOMIC DNA]</scope>
</reference>
<dbReference type="PANTHER" id="PTHR33059">
    <property type="entry name" value="FCS-LIKE ZINC FINGER 5"/>
    <property type="match status" value="1"/>
</dbReference>
<organism evidence="9 10">
    <name type="scientific">Dovyalis caffra</name>
    <dbReference type="NCBI Taxonomy" id="77055"/>
    <lineage>
        <taxon>Eukaryota</taxon>
        <taxon>Viridiplantae</taxon>
        <taxon>Streptophyta</taxon>
        <taxon>Embryophyta</taxon>
        <taxon>Tracheophyta</taxon>
        <taxon>Spermatophyta</taxon>
        <taxon>Magnoliopsida</taxon>
        <taxon>eudicotyledons</taxon>
        <taxon>Gunneridae</taxon>
        <taxon>Pentapetalae</taxon>
        <taxon>rosids</taxon>
        <taxon>fabids</taxon>
        <taxon>Malpighiales</taxon>
        <taxon>Salicaceae</taxon>
        <taxon>Flacourtieae</taxon>
        <taxon>Dovyalis</taxon>
    </lineage>
</organism>
<dbReference type="Pfam" id="PF04570">
    <property type="entry name" value="zf-FLZ"/>
    <property type="match status" value="1"/>
</dbReference>
<dbReference type="GO" id="GO:0005737">
    <property type="term" value="C:cytoplasm"/>
    <property type="evidence" value="ECO:0007669"/>
    <property type="project" value="UniProtKB-SubCell"/>
</dbReference>
<dbReference type="PROSITE" id="PS51795">
    <property type="entry name" value="ZF_FLZ"/>
    <property type="match status" value="1"/>
</dbReference>
<dbReference type="GO" id="GO:0008270">
    <property type="term" value="F:zinc ion binding"/>
    <property type="evidence" value="ECO:0007669"/>
    <property type="project" value="UniProtKB-KW"/>
</dbReference>
<feature type="compositionally biased region" description="Polar residues" evidence="7">
    <location>
        <begin position="33"/>
        <end position="44"/>
    </location>
</feature>
<dbReference type="EMBL" id="CAWUPB010000950">
    <property type="protein sequence ID" value="CAK7334561.1"/>
    <property type="molecule type" value="Genomic_DNA"/>
</dbReference>
<comment type="similarity">
    <text evidence="2">Belongs to the FLZ family.</text>
</comment>
<evidence type="ECO:0000256" key="3">
    <source>
        <dbReference type="ARBA" id="ARBA00022490"/>
    </source>
</evidence>
<keyword evidence="4" id="KW-0479">Metal-binding</keyword>
<keyword evidence="5" id="KW-0863">Zinc-finger</keyword>
<evidence type="ECO:0000256" key="5">
    <source>
        <dbReference type="ARBA" id="ARBA00022771"/>
    </source>
</evidence>
<dbReference type="PANTHER" id="PTHR33059:SF76">
    <property type="entry name" value="FCS-LIKE ZINC FINGER 7"/>
    <property type="match status" value="1"/>
</dbReference>
<feature type="region of interest" description="Disordered" evidence="7">
    <location>
        <begin position="159"/>
        <end position="186"/>
    </location>
</feature>
<keyword evidence="3" id="KW-0963">Cytoplasm</keyword>
<comment type="caution">
    <text evidence="9">The sequence shown here is derived from an EMBL/GenBank/DDBJ whole genome shotgun (WGS) entry which is preliminary data.</text>
</comment>
<evidence type="ECO:0000313" key="9">
    <source>
        <dbReference type="EMBL" id="CAK7334561.1"/>
    </source>
</evidence>
<name>A0AAV1RHB5_9ROSI</name>
<evidence type="ECO:0000256" key="4">
    <source>
        <dbReference type="ARBA" id="ARBA00022723"/>
    </source>
</evidence>
<evidence type="ECO:0000256" key="7">
    <source>
        <dbReference type="SAM" id="MobiDB-lite"/>
    </source>
</evidence>
<evidence type="ECO:0000256" key="6">
    <source>
        <dbReference type="PROSITE-ProRule" id="PRU01131"/>
    </source>
</evidence>
<dbReference type="InterPro" id="IPR007650">
    <property type="entry name" value="Zf-FLZ_dom"/>
</dbReference>
<evidence type="ECO:0000313" key="10">
    <source>
        <dbReference type="Proteomes" id="UP001314170"/>
    </source>
</evidence>
<evidence type="ECO:0000256" key="1">
    <source>
        <dbReference type="ARBA" id="ARBA00004496"/>
    </source>
</evidence>
<feature type="region of interest" description="Disordered" evidence="7">
    <location>
        <begin position="1"/>
        <end position="56"/>
    </location>
</feature>
<keyword evidence="10" id="KW-1185">Reference proteome</keyword>
<sequence>MLLGKRPRGPMRRTTSMTGITVDHPSHVDTGLSELSDNNSQRDPNATFGPEEGSFDYHKTNNNMVDTFGGGNTGGLLHDQRFLPTMVSPRDHHRSSGAFGDHFVEAAHFLRTCGLCKRLLGPGKDLYMYRGDTAFCSQECREQQMKQDARKEKCNVMIASKKEDRHASASTTSSKSSRKSETIAAA</sequence>